<dbReference type="PANTHER" id="PTHR30231">
    <property type="entry name" value="DNA POLYMERASE III SUBUNIT EPSILON"/>
    <property type="match status" value="1"/>
</dbReference>
<dbReference type="PANTHER" id="PTHR30231:SF41">
    <property type="entry name" value="DNA POLYMERASE III SUBUNIT EPSILON"/>
    <property type="match status" value="1"/>
</dbReference>
<sequence length="507" mass="57763">MNDTPMFINLENKNNGKIKQVKIGYSWTTLFFGPIPALIQSFWTWFWIVLVTDIVLFYPTIILGTIIANAIFAAYINKKHVIYLLNKGWQPSDKNSENIIKNSYSLPIRKNIKTKEQKNKQHDDFNPNKENPPEKIDSNINRNKEGIVKPSENEIKDIKLNSSSQKSIQQEETKPNNHSSDQSEKNINEIKRSPSNVKIHRRWKPYYNYMVLDIETTGLNPVDNDIIQISAIRYIDDKPVKTFNHYVQPQNDEISPKIYSLTGISNDDVKSGLSLNDALTELEVFYNSNMKPAIIGHNIDFDITFLTQKGVNISEITIEDTLLMAKQAQKDLSLPNNKLETLKDYFGIKNGSHNSLNDVKTTAIVYQKLRDKGYKPKKITTKKSSENKSNPYGYYMRSKVTKSSAIGQAILEKSNKSAKKLNDLNFAITGNLFELSRDDAKKAIENKGGIFKSGMSSKVNYLVVGVEDKNVVGEDGKSTKMRKAEELIAKGYPIKMINEDQFLELLK</sequence>
<dbReference type="Gene3D" id="3.30.420.10">
    <property type="entry name" value="Ribonuclease H-like superfamily/Ribonuclease H"/>
    <property type="match status" value="1"/>
</dbReference>
<feature type="compositionally biased region" description="Basic and acidic residues" evidence="1">
    <location>
        <begin position="169"/>
        <end position="192"/>
    </location>
</feature>
<feature type="region of interest" description="Disordered" evidence="1">
    <location>
        <begin position="111"/>
        <end position="193"/>
    </location>
</feature>
<dbReference type="Gene3D" id="3.40.50.10190">
    <property type="entry name" value="BRCT domain"/>
    <property type="match status" value="1"/>
</dbReference>
<dbReference type="InterPro" id="IPR012337">
    <property type="entry name" value="RNaseH-like_sf"/>
</dbReference>
<keyword evidence="4" id="KW-0269">Exonuclease</keyword>
<keyword evidence="4" id="KW-0378">Hydrolase</keyword>
<dbReference type="InterPro" id="IPR013520">
    <property type="entry name" value="Ribonucl_H"/>
</dbReference>
<dbReference type="GO" id="GO:0004527">
    <property type="term" value="F:exonuclease activity"/>
    <property type="evidence" value="ECO:0007669"/>
    <property type="project" value="UniProtKB-KW"/>
</dbReference>
<dbReference type="Proteomes" id="UP001057532">
    <property type="component" value="Chromosome"/>
</dbReference>
<dbReference type="EMBL" id="CP097478">
    <property type="protein sequence ID" value="USS93797.1"/>
    <property type="molecule type" value="Genomic_DNA"/>
</dbReference>
<reference evidence="4" key="1">
    <citation type="submission" date="2022-05" db="EMBL/GenBank/DDBJ databases">
        <authorList>
            <person name="Oliphant S.A."/>
            <person name="Watson-Haigh N.S."/>
            <person name="Sumby K.M."/>
            <person name="Gardner J.M."/>
            <person name="Jiranek V."/>
        </authorList>
    </citation>
    <scope>NUCLEOTIDE SEQUENCE</scope>
    <source>
        <strain evidence="4">Ru20-1</strain>
    </source>
</reference>
<dbReference type="SMART" id="SM00479">
    <property type="entry name" value="EXOIII"/>
    <property type="match status" value="1"/>
</dbReference>
<organism evidence="4 5">
    <name type="scientific">Fructilactobacillus ixorae</name>
    <dbReference type="NCBI Taxonomy" id="1750535"/>
    <lineage>
        <taxon>Bacteria</taxon>
        <taxon>Bacillati</taxon>
        <taxon>Bacillota</taxon>
        <taxon>Bacilli</taxon>
        <taxon>Lactobacillales</taxon>
        <taxon>Lactobacillaceae</taxon>
        <taxon>Fructilactobacillus</taxon>
    </lineage>
</organism>
<evidence type="ECO:0000313" key="5">
    <source>
        <dbReference type="Proteomes" id="UP001057532"/>
    </source>
</evidence>
<keyword evidence="2" id="KW-0472">Membrane</keyword>
<feature type="domain" description="BRCT" evidence="3">
    <location>
        <begin position="416"/>
        <end position="507"/>
    </location>
</feature>
<name>A0ABY5C5Y4_9LACO</name>
<dbReference type="CDD" id="cd17748">
    <property type="entry name" value="BRCT_DNA_ligase_like"/>
    <property type="match status" value="1"/>
</dbReference>
<proteinExistence type="predicted"/>
<feature type="compositionally biased region" description="Basic and acidic residues" evidence="1">
    <location>
        <begin position="113"/>
        <end position="159"/>
    </location>
</feature>
<feature type="transmembrane region" description="Helical" evidence="2">
    <location>
        <begin position="27"/>
        <end position="50"/>
    </location>
</feature>
<dbReference type="Pfam" id="PF00533">
    <property type="entry name" value="BRCT"/>
    <property type="match status" value="1"/>
</dbReference>
<dbReference type="InterPro" id="IPR036397">
    <property type="entry name" value="RNaseH_sf"/>
</dbReference>
<protein>
    <submittedName>
        <fullName evidence="4">Exonuclease domain-containing protein</fullName>
    </submittedName>
</protein>
<evidence type="ECO:0000259" key="3">
    <source>
        <dbReference type="PROSITE" id="PS50172"/>
    </source>
</evidence>
<keyword evidence="4" id="KW-0540">Nuclease</keyword>
<dbReference type="SMART" id="SM00292">
    <property type="entry name" value="BRCT"/>
    <property type="match status" value="1"/>
</dbReference>
<gene>
    <name evidence="4" type="ORF">M8332_02875</name>
</gene>
<keyword evidence="2" id="KW-1133">Transmembrane helix</keyword>
<dbReference type="CDD" id="cd06127">
    <property type="entry name" value="DEDDh"/>
    <property type="match status" value="1"/>
</dbReference>
<keyword evidence="5" id="KW-1185">Reference proteome</keyword>
<dbReference type="RefSeq" id="WP_252780675.1">
    <property type="nucleotide sequence ID" value="NZ_CP097478.1"/>
</dbReference>
<dbReference type="Pfam" id="PF00929">
    <property type="entry name" value="RNase_T"/>
    <property type="match status" value="1"/>
</dbReference>
<dbReference type="InterPro" id="IPR001357">
    <property type="entry name" value="BRCT_dom"/>
</dbReference>
<evidence type="ECO:0000313" key="4">
    <source>
        <dbReference type="EMBL" id="USS93797.1"/>
    </source>
</evidence>
<feature type="transmembrane region" description="Helical" evidence="2">
    <location>
        <begin position="56"/>
        <end position="76"/>
    </location>
</feature>
<evidence type="ECO:0000256" key="1">
    <source>
        <dbReference type="SAM" id="MobiDB-lite"/>
    </source>
</evidence>
<dbReference type="PROSITE" id="PS50172">
    <property type="entry name" value="BRCT"/>
    <property type="match status" value="1"/>
</dbReference>
<dbReference type="SUPFAM" id="SSF53098">
    <property type="entry name" value="Ribonuclease H-like"/>
    <property type="match status" value="1"/>
</dbReference>
<dbReference type="SUPFAM" id="SSF52113">
    <property type="entry name" value="BRCT domain"/>
    <property type="match status" value="1"/>
</dbReference>
<dbReference type="InterPro" id="IPR036420">
    <property type="entry name" value="BRCT_dom_sf"/>
</dbReference>
<evidence type="ECO:0000256" key="2">
    <source>
        <dbReference type="SAM" id="Phobius"/>
    </source>
</evidence>
<accession>A0ABY5C5Y4</accession>
<keyword evidence="2" id="KW-0812">Transmembrane</keyword>